<dbReference type="PROSITE" id="PS00371">
    <property type="entry name" value="PTS_EIIA_TYPE_1_HIS"/>
    <property type="match status" value="1"/>
</dbReference>
<evidence type="ECO:0000256" key="17">
    <source>
        <dbReference type="SAM" id="Phobius"/>
    </source>
</evidence>
<evidence type="ECO:0000256" key="7">
    <source>
        <dbReference type="ARBA" id="ARBA00022692"/>
    </source>
</evidence>
<comment type="subcellular location">
    <subcellularLocation>
        <location evidence="1">Cell membrane</location>
        <topology evidence="1">Multi-pass membrane protein</topology>
    </subcellularLocation>
</comment>
<dbReference type="GO" id="GO:0016301">
    <property type="term" value="F:kinase activity"/>
    <property type="evidence" value="ECO:0007669"/>
    <property type="project" value="UniProtKB-KW"/>
</dbReference>
<dbReference type="SUPFAM" id="SSF55604">
    <property type="entry name" value="Glucose permease domain IIB"/>
    <property type="match status" value="1"/>
</dbReference>
<dbReference type="FunFam" id="2.70.70.10:FF:000001">
    <property type="entry name" value="PTS system glucose-specific IIA component"/>
    <property type="match status" value="1"/>
</dbReference>
<feature type="transmembrane region" description="Helical" evidence="17">
    <location>
        <begin position="367"/>
        <end position="385"/>
    </location>
</feature>
<evidence type="ECO:0000256" key="13">
    <source>
        <dbReference type="ARBA" id="ARBA00048931"/>
    </source>
</evidence>
<dbReference type="NCBIfam" id="TIGR01995">
    <property type="entry name" value="PTS-II-ABC-beta"/>
    <property type="match status" value="1"/>
</dbReference>
<dbReference type="Gene3D" id="2.70.70.10">
    <property type="entry name" value="Glucose Permease (Domain IIA)"/>
    <property type="match status" value="1"/>
</dbReference>
<dbReference type="Pfam" id="PF02378">
    <property type="entry name" value="PTS_EIIC"/>
    <property type="match status" value="1"/>
</dbReference>
<feature type="transmembrane region" description="Helical" evidence="17">
    <location>
        <begin position="334"/>
        <end position="355"/>
    </location>
</feature>
<keyword evidence="2" id="KW-0813">Transport</keyword>
<dbReference type="GO" id="GO:0090589">
    <property type="term" value="F:protein-phosphocysteine-trehalose phosphotransferase system transporter activity"/>
    <property type="evidence" value="ECO:0007669"/>
    <property type="project" value="TreeGrafter"/>
</dbReference>
<dbReference type="PROSITE" id="PS51103">
    <property type="entry name" value="PTS_EIIC_TYPE_1"/>
    <property type="match status" value="1"/>
</dbReference>
<evidence type="ECO:0000259" key="18">
    <source>
        <dbReference type="PROSITE" id="PS51093"/>
    </source>
</evidence>
<evidence type="ECO:0000313" key="22">
    <source>
        <dbReference type="Proteomes" id="UP001146670"/>
    </source>
</evidence>
<dbReference type="EC" id="2.7.1.211" evidence="11"/>
<dbReference type="InterPro" id="IPR001996">
    <property type="entry name" value="PTS_IIB_1"/>
</dbReference>
<sequence>MEKYNELATDIIKHVGGSGNIKDVRHCITRLRFHLKDENKADTEFLKQREGIVTVVQSGGQYQVVIGNHVPDVYEEVVKVGQLKDDTEEEDITEGSLINRFIDLMSGIFQPFLGPMSAAGMIKGLVAILAVAGVSETDGLYIILNAAGDAFFQFLPIMIAVTTAKKFKMNVFTALALAGAMLYPTLLDVTTGDALYTLFSGTVFESPIYTTFLGLPVILGMGYYQTVIPVILAVWLASKFEHFFKARLHANVKSFLTPFMVLLLAVPLSILIIGPIATWGSNLVGAAFQGLNQFSPILFGMALGGLWQILVMFGLHWGLVPLGIIELTNTGTSSIFSIVNGVSFAQMGALIAMVLKMKDSKKRALGIPAIISAFFGVTEPSIYGFTLPAKLPFYLSCVGGAIQGLYLGLFGVLTYAMGGLGIFSIPAYIDPSGVNSSHVWHYVISIIIATIVGFILTYLFYKDKGGAVEETTEASATDTVVNNQLKSQNKNVVINQEIVASPLTGETLPLAEVPDSVFSSLAMGDGMAIIPKVGEIFSPVNGTVTTIFPTGHAIGITSENGAEILVHIGMDTVQLEGKGFEKFVSDGDTVVAGEKLISFDIEYIKERGYSTITPVIVTNTDQYTDIVKTDVKEISSGDFLLDTVK</sequence>
<dbReference type="InterPro" id="IPR001127">
    <property type="entry name" value="PTS_EIIA_1_perm"/>
</dbReference>
<dbReference type="InterPro" id="IPR036878">
    <property type="entry name" value="Glu_permease_IIB"/>
</dbReference>
<dbReference type="FunFam" id="3.30.1360.60:FF:000001">
    <property type="entry name" value="PTS system glucose-specific IIBC component PtsG"/>
    <property type="match status" value="1"/>
</dbReference>
<dbReference type="InterPro" id="IPR011055">
    <property type="entry name" value="Dup_hybrid_motif"/>
</dbReference>
<feature type="transmembrane region" description="Helical" evidence="17">
    <location>
        <begin position="169"/>
        <end position="187"/>
    </location>
</feature>
<dbReference type="InterPro" id="IPR013013">
    <property type="entry name" value="PTS_EIIC_1"/>
</dbReference>
<feature type="active site" description="Phosphocysteine intermediate; for EIIB activity" evidence="16">
    <location>
        <position position="27"/>
    </location>
</feature>
<evidence type="ECO:0000256" key="11">
    <source>
        <dbReference type="ARBA" id="ARBA00044053"/>
    </source>
</evidence>
<accession>A0A9X3JFF9</accession>
<keyword evidence="7 17" id="KW-0812">Transmembrane</keyword>
<evidence type="ECO:0000256" key="6">
    <source>
        <dbReference type="ARBA" id="ARBA00022683"/>
    </source>
</evidence>
<evidence type="ECO:0000256" key="12">
    <source>
        <dbReference type="ARBA" id="ARBA00045139"/>
    </source>
</evidence>
<evidence type="ECO:0000259" key="20">
    <source>
        <dbReference type="PROSITE" id="PS51103"/>
    </source>
</evidence>
<feature type="domain" description="PTS EIIC type-1" evidence="20">
    <location>
        <begin position="103"/>
        <end position="472"/>
    </location>
</feature>
<feature type="transmembrane region" description="Helical" evidence="17">
    <location>
        <begin position="255"/>
        <end position="277"/>
    </location>
</feature>
<dbReference type="PROSITE" id="PS51098">
    <property type="entry name" value="PTS_EIIB_TYPE_1"/>
    <property type="match status" value="1"/>
</dbReference>
<feature type="transmembrane region" description="Helical" evidence="17">
    <location>
        <begin position="140"/>
        <end position="162"/>
    </location>
</feature>
<keyword evidence="8" id="KW-0418">Kinase</keyword>
<dbReference type="InterPro" id="IPR050558">
    <property type="entry name" value="PTS_Sugar-Specific_Components"/>
</dbReference>
<comment type="function">
    <text evidence="12">The phosphoenolpyruvate-dependent sugar phosphotransferase system (sugar PTS), a major carbohydrate active transport system, catalyzes the phosphorylation of incoming sugar substrates concomitantly with their translocation across the cell membrane. This system is involved in sucrose transport.</text>
</comment>
<dbReference type="PANTHER" id="PTHR30175:SF1">
    <property type="entry name" value="PTS SYSTEM ARBUTIN-, CELLOBIOSE-, AND SALICIN-SPECIFIC EIIBC COMPONENT-RELATED"/>
    <property type="match status" value="1"/>
</dbReference>
<keyword evidence="6" id="KW-0598">Phosphotransferase system</keyword>
<reference evidence="21" key="1">
    <citation type="submission" date="2022-12" db="EMBL/GenBank/DDBJ databases">
        <title>Description and comparative metabolic analysis of Aerococcus sp. nov., isolated from the feces of a pig.</title>
        <authorList>
            <person name="Chang Y.-H."/>
        </authorList>
    </citation>
    <scope>NUCLEOTIDE SEQUENCE</scope>
    <source>
        <strain evidence="21">YH-aer222</strain>
    </source>
</reference>
<feature type="transmembrane region" description="Helical" evidence="17">
    <location>
        <begin position="297"/>
        <end position="322"/>
    </location>
</feature>
<evidence type="ECO:0000256" key="4">
    <source>
        <dbReference type="ARBA" id="ARBA00022597"/>
    </source>
</evidence>
<protein>
    <recommendedName>
        <fullName evidence="14">PTS system sucrose-specific EIIBCA component</fullName>
        <ecNumber evidence="11">2.7.1.211</ecNumber>
    </recommendedName>
    <alternativeName>
        <fullName evidence="15">EIIBCA-Scr</fullName>
    </alternativeName>
</protein>
<dbReference type="SUPFAM" id="SSF51261">
    <property type="entry name" value="Duplicated hybrid motif"/>
    <property type="match status" value="1"/>
</dbReference>
<dbReference type="InterPro" id="IPR011297">
    <property type="entry name" value="PTS_IIABC_b_glu"/>
</dbReference>
<evidence type="ECO:0000256" key="14">
    <source>
        <dbReference type="ARBA" id="ARBA00074554"/>
    </source>
</evidence>
<dbReference type="AlphaFoldDB" id="A0A9X3JFF9"/>
<evidence type="ECO:0000256" key="5">
    <source>
        <dbReference type="ARBA" id="ARBA00022679"/>
    </source>
</evidence>
<feature type="transmembrane region" description="Helical" evidence="17">
    <location>
        <begin position="405"/>
        <end position="427"/>
    </location>
</feature>
<dbReference type="PANTHER" id="PTHR30175">
    <property type="entry name" value="PHOSPHOTRANSFERASE SYSTEM TRANSPORT PROTEIN"/>
    <property type="match status" value="1"/>
</dbReference>
<dbReference type="RefSeq" id="WP_268752183.1">
    <property type="nucleotide sequence ID" value="NZ_JAPRFQ010000001.1"/>
</dbReference>
<feature type="domain" description="PTS EIIB type-1" evidence="19">
    <location>
        <begin position="5"/>
        <end position="87"/>
    </location>
</feature>
<dbReference type="Pfam" id="PF00367">
    <property type="entry name" value="PTS_EIIB"/>
    <property type="match status" value="1"/>
</dbReference>
<dbReference type="Proteomes" id="UP001146670">
    <property type="component" value="Unassembled WGS sequence"/>
</dbReference>
<keyword evidence="4" id="KW-0762">Sugar transport</keyword>
<dbReference type="GO" id="GO:0015771">
    <property type="term" value="P:trehalose transport"/>
    <property type="evidence" value="ECO:0007669"/>
    <property type="project" value="TreeGrafter"/>
</dbReference>
<evidence type="ECO:0000256" key="9">
    <source>
        <dbReference type="ARBA" id="ARBA00022989"/>
    </source>
</evidence>
<dbReference type="CDD" id="cd00212">
    <property type="entry name" value="PTS_IIB_glc"/>
    <property type="match status" value="1"/>
</dbReference>
<dbReference type="GO" id="GO:0005886">
    <property type="term" value="C:plasma membrane"/>
    <property type="evidence" value="ECO:0007669"/>
    <property type="project" value="UniProtKB-SubCell"/>
</dbReference>
<dbReference type="EMBL" id="JAPRFR010000001">
    <property type="protein sequence ID" value="MCZ0725876.1"/>
    <property type="molecule type" value="Genomic_DNA"/>
</dbReference>
<evidence type="ECO:0000256" key="15">
    <source>
        <dbReference type="ARBA" id="ARBA00081008"/>
    </source>
</evidence>
<comment type="catalytic activity">
    <reaction evidence="13">
        <text>N(pros)-phospho-L-histidyl-[protein](out) + sucrose = sucrose 6(G)-phosphate(in) + L-histidyl-[protein]</text>
        <dbReference type="Rhea" id="RHEA:49236"/>
        <dbReference type="Rhea" id="RHEA-COMP:9745"/>
        <dbReference type="Rhea" id="RHEA-COMP:9746"/>
        <dbReference type="ChEBI" id="CHEBI:17992"/>
        <dbReference type="ChEBI" id="CHEBI:29979"/>
        <dbReference type="ChEBI" id="CHEBI:64837"/>
        <dbReference type="ChEBI" id="CHEBI:91002"/>
        <dbReference type="EC" id="2.7.1.211"/>
    </reaction>
</comment>
<keyword evidence="3" id="KW-1003">Cell membrane</keyword>
<evidence type="ECO:0000313" key="21">
    <source>
        <dbReference type="EMBL" id="MCZ0725876.1"/>
    </source>
</evidence>
<dbReference type="Pfam" id="PF00358">
    <property type="entry name" value="PTS_EIIA_1"/>
    <property type="match status" value="1"/>
</dbReference>
<evidence type="ECO:0000256" key="2">
    <source>
        <dbReference type="ARBA" id="ARBA00022448"/>
    </source>
</evidence>
<evidence type="ECO:0000256" key="3">
    <source>
        <dbReference type="ARBA" id="ARBA00022475"/>
    </source>
</evidence>
<feature type="transmembrane region" description="Helical" evidence="17">
    <location>
        <begin position="112"/>
        <end position="134"/>
    </location>
</feature>
<evidence type="ECO:0000256" key="10">
    <source>
        <dbReference type="ARBA" id="ARBA00023136"/>
    </source>
</evidence>
<keyword evidence="10 17" id="KW-0472">Membrane</keyword>
<dbReference type="InterPro" id="IPR018113">
    <property type="entry name" value="PTrfase_EIIB_Cys"/>
</dbReference>
<feature type="transmembrane region" description="Helical" evidence="17">
    <location>
        <begin position="439"/>
        <end position="461"/>
    </location>
</feature>
<keyword evidence="9 17" id="KW-1133">Transmembrane helix</keyword>
<dbReference type="NCBIfam" id="TIGR00830">
    <property type="entry name" value="PTBA"/>
    <property type="match status" value="1"/>
</dbReference>
<proteinExistence type="predicted"/>
<comment type="caution">
    <text evidence="21">The sequence shown here is derived from an EMBL/GenBank/DDBJ whole genome shotgun (WGS) entry which is preliminary data.</text>
</comment>
<dbReference type="PROSITE" id="PS01035">
    <property type="entry name" value="PTS_EIIB_TYPE_1_CYS"/>
    <property type="match status" value="1"/>
</dbReference>
<gene>
    <name evidence="21" type="ORF">OW157_04740</name>
</gene>
<evidence type="ECO:0000256" key="8">
    <source>
        <dbReference type="ARBA" id="ARBA00022777"/>
    </source>
</evidence>
<evidence type="ECO:0000256" key="16">
    <source>
        <dbReference type="PROSITE-ProRule" id="PRU00421"/>
    </source>
</evidence>
<name>A0A9X3JFF9_9LACT</name>
<keyword evidence="22" id="KW-1185">Reference proteome</keyword>
<feature type="transmembrane region" description="Helical" evidence="17">
    <location>
        <begin position="207"/>
        <end position="235"/>
    </location>
</feature>
<evidence type="ECO:0000256" key="1">
    <source>
        <dbReference type="ARBA" id="ARBA00004651"/>
    </source>
</evidence>
<keyword evidence="5 21" id="KW-0808">Transferase</keyword>
<dbReference type="InterPro" id="IPR003352">
    <property type="entry name" value="PTS_EIIC"/>
</dbReference>
<organism evidence="21 22">
    <name type="scientific">Aerococcus kribbianus</name>
    <dbReference type="NCBI Taxonomy" id="2999064"/>
    <lineage>
        <taxon>Bacteria</taxon>
        <taxon>Bacillati</taxon>
        <taxon>Bacillota</taxon>
        <taxon>Bacilli</taxon>
        <taxon>Lactobacillales</taxon>
        <taxon>Aerococcaceae</taxon>
        <taxon>Aerococcus</taxon>
    </lineage>
</organism>
<feature type="domain" description="PTS EIIA type-1" evidence="18">
    <location>
        <begin position="515"/>
        <end position="619"/>
    </location>
</feature>
<dbReference type="Gene3D" id="3.30.1360.60">
    <property type="entry name" value="Glucose permease domain IIB"/>
    <property type="match status" value="1"/>
</dbReference>
<dbReference type="PROSITE" id="PS51093">
    <property type="entry name" value="PTS_EIIA_TYPE_1"/>
    <property type="match status" value="1"/>
</dbReference>
<dbReference type="GO" id="GO:0009401">
    <property type="term" value="P:phosphoenolpyruvate-dependent sugar phosphotransferase system"/>
    <property type="evidence" value="ECO:0007669"/>
    <property type="project" value="UniProtKB-KW"/>
</dbReference>
<dbReference type="GO" id="GO:0008982">
    <property type="term" value="F:protein-N(PI)-phosphohistidine-sugar phosphotransferase activity"/>
    <property type="evidence" value="ECO:0007669"/>
    <property type="project" value="InterPro"/>
</dbReference>
<evidence type="ECO:0000259" key="19">
    <source>
        <dbReference type="PROSITE" id="PS51098"/>
    </source>
</evidence>